<evidence type="ECO:0000313" key="2">
    <source>
        <dbReference type="Proteomes" id="UP000253834"/>
    </source>
</evidence>
<proteinExistence type="predicted"/>
<protein>
    <submittedName>
        <fullName evidence="1">Uncharacterized protein</fullName>
    </submittedName>
</protein>
<dbReference type="Proteomes" id="UP000253834">
    <property type="component" value="Chromosome"/>
</dbReference>
<dbReference type="EMBL" id="CP022674">
    <property type="protein sequence ID" value="AXI29133.1"/>
    <property type="molecule type" value="Genomic_DNA"/>
</dbReference>
<name>A0A2B0SBC2_PRIMG</name>
<accession>A0A0L1M7Z1</accession>
<accession>A0A2B0SBC2</accession>
<evidence type="ECO:0000313" key="1">
    <source>
        <dbReference type="EMBL" id="AXI29133.1"/>
    </source>
</evidence>
<gene>
    <name evidence="1" type="ORF">CIB87_08955</name>
</gene>
<dbReference type="AlphaFoldDB" id="A0A2B0SBC2"/>
<sequence length="139" mass="16045">MLMTRHPVETIYYLENPQRDISTYASTTQLTVESVVKDVFGVACVADIKIMLQYNKEFRKSISQLHNAMDDDLTLEMVFRIASKEDLLRFKKSLLESSLDDAETSIDCPFSATIQLQDGRYTWNESTSVYEKQKERLSS</sequence>
<reference evidence="1 2" key="1">
    <citation type="submission" date="2017-07" db="EMBL/GenBank/DDBJ databases">
        <title>Isolation and development of strain Bacillus megaterium SR7 for enhanced growth and metabolite production under supercritical carbon dioxide.</title>
        <authorList>
            <person name="Freedman A.J.E."/>
            <person name="Peet K.C."/>
            <person name="Boock J.T."/>
            <person name="Penn K."/>
            <person name="Prather K.L.J."/>
            <person name="Thompson J.R."/>
        </authorList>
    </citation>
    <scope>NUCLEOTIDE SEQUENCE [LARGE SCALE GENOMIC DNA]</scope>
    <source>
        <strain evidence="1 2">SR7</strain>
    </source>
</reference>
<organism evidence="1 2">
    <name type="scientific">Priestia megaterium</name>
    <name type="common">Bacillus megaterium</name>
    <dbReference type="NCBI Taxonomy" id="1404"/>
    <lineage>
        <taxon>Bacteria</taxon>
        <taxon>Bacillati</taxon>
        <taxon>Bacillota</taxon>
        <taxon>Bacilli</taxon>
        <taxon>Bacillales</taxon>
        <taxon>Bacillaceae</taxon>
        <taxon>Priestia</taxon>
    </lineage>
</organism>